<dbReference type="Gene3D" id="1.20.120.550">
    <property type="entry name" value="Membrane associated eicosanoid/glutathione metabolism-like domain"/>
    <property type="match status" value="1"/>
</dbReference>
<keyword evidence="2" id="KW-0808">Transferase</keyword>
<keyword evidence="10" id="KW-0564">Palmitate</keyword>
<dbReference type="GO" id="GO:0006691">
    <property type="term" value="P:leukotriene metabolic process"/>
    <property type="evidence" value="ECO:0007669"/>
    <property type="project" value="UniProtKB-ARBA"/>
</dbReference>
<comment type="catalytic activity">
    <reaction evidence="16">
        <text>leukotriene C4 = leukotriene A4 + glutathione</text>
        <dbReference type="Rhea" id="RHEA:17617"/>
        <dbReference type="ChEBI" id="CHEBI:57463"/>
        <dbReference type="ChEBI" id="CHEBI:57925"/>
        <dbReference type="ChEBI" id="CHEBI:57973"/>
        <dbReference type="EC" id="4.4.1.20"/>
    </reaction>
    <physiologicalReaction direction="right-to-left" evidence="16">
        <dbReference type="Rhea" id="RHEA:17619"/>
    </physiologicalReaction>
</comment>
<evidence type="ECO:0000256" key="15">
    <source>
        <dbReference type="ARBA" id="ARBA00039056"/>
    </source>
</evidence>
<evidence type="ECO:0000256" key="14">
    <source>
        <dbReference type="ARBA" id="ARBA00037916"/>
    </source>
</evidence>
<evidence type="ECO:0000313" key="23">
    <source>
        <dbReference type="Proteomes" id="UP000316621"/>
    </source>
</evidence>
<keyword evidence="6" id="KW-0560">Oxidoreductase</keyword>
<evidence type="ECO:0000256" key="3">
    <source>
        <dbReference type="ARBA" id="ARBA00022692"/>
    </source>
</evidence>
<dbReference type="GO" id="GO:0004364">
    <property type="term" value="F:glutathione transferase activity"/>
    <property type="evidence" value="ECO:0007669"/>
    <property type="project" value="TreeGrafter"/>
</dbReference>
<evidence type="ECO:0000256" key="16">
    <source>
        <dbReference type="ARBA" id="ARBA00049298"/>
    </source>
</evidence>
<evidence type="ECO:0000256" key="2">
    <source>
        <dbReference type="ARBA" id="ARBA00022679"/>
    </source>
</evidence>
<evidence type="ECO:0000256" key="5">
    <source>
        <dbReference type="ARBA" id="ARBA00022989"/>
    </source>
</evidence>
<dbReference type="GO" id="GO:0006629">
    <property type="term" value="P:lipid metabolic process"/>
    <property type="evidence" value="ECO:0007669"/>
    <property type="project" value="UniProtKB-KW"/>
</dbReference>
<evidence type="ECO:0000256" key="21">
    <source>
        <dbReference type="SAM" id="Phobius"/>
    </source>
</evidence>
<keyword evidence="11" id="KW-0456">Lyase</keyword>
<evidence type="ECO:0000256" key="8">
    <source>
        <dbReference type="ARBA" id="ARBA00023128"/>
    </source>
</evidence>
<evidence type="ECO:0000256" key="4">
    <source>
        <dbReference type="ARBA" id="ARBA00022787"/>
    </source>
</evidence>
<name>A0A4Y7ISN8_PAPSO</name>
<dbReference type="EC" id="4.4.1.20" evidence="15"/>
<dbReference type="STRING" id="3469.A0A4Y7ISN8"/>
<dbReference type="GO" id="GO:0004602">
    <property type="term" value="F:glutathione peroxidase activity"/>
    <property type="evidence" value="ECO:0007669"/>
    <property type="project" value="TreeGrafter"/>
</dbReference>
<comment type="catalytic activity">
    <reaction evidence="17">
        <text>15-deoxy-Delta(12,14)-prostaglandin J2 + glutathione = 15-deoxy-Delta(12,14)-prostaglandin J2-S-(R)-glutathione</text>
        <dbReference type="Rhea" id="RHEA:75963"/>
        <dbReference type="ChEBI" id="CHEBI:57925"/>
        <dbReference type="ChEBI" id="CHEBI:85236"/>
        <dbReference type="ChEBI" id="CHEBI:194498"/>
    </reaction>
    <physiologicalReaction direction="left-to-right" evidence="17">
        <dbReference type="Rhea" id="RHEA:75964"/>
    </physiologicalReaction>
</comment>
<proteinExistence type="predicted"/>
<dbReference type="GO" id="GO:0004464">
    <property type="term" value="F:leukotriene-C4 synthase activity"/>
    <property type="evidence" value="ECO:0007669"/>
    <property type="project" value="UniProtKB-EC"/>
</dbReference>
<evidence type="ECO:0000256" key="19">
    <source>
        <dbReference type="ARBA" id="ARBA00075145"/>
    </source>
</evidence>
<keyword evidence="5 21" id="KW-1133">Transmembrane helix</keyword>
<dbReference type="AlphaFoldDB" id="A0A4Y7ISN8"/>
<dbReference type="GO" id="GO:0005741">
    <property type="term" value="C:mitochondrial outer membrane"/>
    <property type="evidence" value="ECO:0007669"/>
    <property type="project" value="UniProtKB-SubCell"/>
</dbReference>
<sequence length="183" mass="21303">MGGVELLPKEYGYVVLALVFYCFLNFWMAFQVGKARKKYKVFYPVMYVAESENKDAKFFNCVQRGHQNSLEFMPIFFILLVLGGLQHPIISASFGLVYAVGRYFYFTGYATGVPRNRLKLGLKEYTLRRGETKPHTKLAGGYSRWMIPELLWFYACLSPEKQAQEGYWCDLLLRNVNLKEQIK</sequence>
<dbReference type="EMBL" id="CM010716">
    <property type="protein sequence ID" value="RZC51707.1"/>
    <property type="molecule type" value="Genomic_DNA"/>
</dbReference>
<dbReference type="SUPFAM" id="SSF161084">
    <property type="entry name" value="MAPEG domain-like"/>
    <property type="match status" value="1"/>
</dbReference>
<keyword evidence="3 21" id="KW-0812">Transmembrane</keyword>
<dbReference type="InterPro" id="IPR050997">
    <property type="entry name" value="MAPEG"/>
</dbReference>
<dbReference type="GO" id="GO:0005635">
    <property type="term" value="C:nuclear envelope"/>
    <property type="evidence" value="ECO:0007669"/>
    <property type="project" value="TreeGrafter"/>
</dbReference>
<dbReference type="InterPro" id="IPR023352">
    <property type="entry name" value="MAPEG-like_dom_sf"/>
</dbReference>
<dbReference type="Gramene" id="RZC51707">
    <property type="protein sequence ID" value="RZC51707"/>
    <property type="gene ID" value="C5167_020136"/>
</dbReference>
<evidence type="ECO:0000256" key="12">
    <source>
        <dbReference type="ARBA" id="ARBA00023288"/>
    </source>
</evidence>
<evidence type="ECO:0000256" key="1">
    <source>
        <dbReference type="ARBA" id="ARBA00004374"/>
    </source>
</evidence>
<evidence type="ECO:0000256" key="7">
    <source>
        <dbReference type="ARBA" id="ARBA00023098"/>
    </source>
</evidence>
<evidence type="ECO:0000256" key="18">
    <source>
        <dbReference type="ARBA" id="ARBA00069748"/>
    </source>
</evidence>
<protein>
    <recommendedName>
        <fullName evidence="18">Glutathione S-transferase 3, mitochondrial</fullName>
        <ecNumber evidence="15">4.4.1.20</ecNumber>
    </recommendedName>
    <alternativeName>
        <fullName evidence="19">Glutathione peroxidase MGST3</fullName>
    </alternativeName>
    <alternativeName>
        <fullName evidence="20">LTC4 synthase MGST3</fullName>
    </alternativeName>
</protein>
<comment type="pathway">
    <text evidence="13">Lipid metabolism; leukotriene C4 biosynthesis.</text>
</comment>
<dbReference type="Pfam" id="PF01124">
    <property type="entry name" value="MAPEG"/>
    <property type="match status" value="1"/>
</dbReference>
<dbReference type="OMA" id="WAISRFL"/>
<comment type="pathway">
    <text evidence="14">Lipid metabolism; arachidonate metabolism.</text>
</comment>
<gene>
    <name evidence="22" type="ORF">C5167_020136</name>
</gene>
<dbReference type="InterPro" id="IPR001129">
    <property type="entry name" value="Membr-assoc_MAPEG"/>
</dbReference>
<keyword evidence="8" id="KW-0496">Mitochondrion</keyword>
<keyword evidence="7" id="KW-0443">Lipid metabolism</keyword>
<dbReference type="FunFam" id="1.20.120.550:FF:000004">
    <property type="entry name" value="Microsomal glutathione S-transferase 3"/>
    <property type="match status" value="1"/>
</dbReference>
<feature type="transmembrane region" description="Helical" evidence="21">
    <location>
        <begin position="12"/>
        <end position="30"/>
    </location>
</feature>
<feature type="transmembrane region" description="Helical" evidence="21">
    <location>
        <begin position="72"/>
        <end position="90"/>
    </location>
</feature>
<evidence type="ECO:0000256" key="20">
    <source>
        <dbReference type="ARBA" id="ARBA00076908"/>
    </source>
</evidence>
<evidence type="ECO:0000256" key="6">
    <source>
        <dbReference type="ARBA" id="ARBA00023002"/>
    </source>
</evidence>
<keyword evidence="12" id="KW-0449">Lipoprotein</keyword>
<keyword evidence="4" id="KW-1000">Mitochondrion outer membrane</keyword>
<dbReference type="Proteomes" id="UP000316621">
    <property type="component" value="Chromosome 2"/>
</dbReference>
<reference evidence="22 23" key="1">
    <citation type="journal article" date="2018" name="Science">
        <title>The opium poppy genome and morphinan production.</title>
        <authorList>
            <person name="Guo L."/>
            <person name="Winzer T."/>
            <person name="Yang X."/>
            <person name="Li Y."/>
            <person name="Ning Z."/>
            <person name="He Z."/>
            <person name="Teodor R."/>
            <person name="Lu Y."/>
            <person name="Bowser T.A."/>
            <person name="Graham I.A."/>
            <person name="Ye K."/>
        </authorList>
    </citation>
    <scope>NUCLEOTIDE SEQUENCE [LARGE SCALE GENOMIC DNA]</scope>
    <source>
        <strain evidence="23">cv. HN1</strain>
        <tissue evidence="22">Leaves</tissue>
    </source>
</reference>
<dbReference type="GO" id="GO:0005783">
    <property type="term" value="C:endoplasmic reticulum"/>
    <property type="evidence" value="ECO:0007669"/>
    <property type="project" value="TreeGrafter"/>
</dbReference>
<evidence type="ECO:0000256" key="17">
    <source>
        <dbReference type="ARBA" id="ARBA00051411"/>
    </source>
</evidence>
<keyword evidence="9 21" id="KW-0472">Membrane</keyword>
<evidence type="ECO:0000256" key="11">
    <source>
        <dbReference type="ARBA" id="ARBA00023239"/>
    </source>
</evidence>
<comment type="subcellular location">
    <subcellularLocation>
        <location evidence="1">Mitochondrion outer membrane</location>
        <topology evidence="1">Multi-pass membrane protein</topology>
    </subcellularLocation>
</comment>
<evidence type="ECO:0000256" key="13">
    <source>
        <dbReference type="ARBA" id="ARBA00037884"/>
    </source>
</evidence>
<dbReference type="PANTHER" id="PTHR10250:SF22">
    <property type="entry name" value="MICROSOMAL GLUTATHIONE S-TRANSFERASE"/>
    <property type="match status" value="1"/>
</dbReference>
<dbReference type="PANTHER" id="PTHR10250">
    <property type="entry name" value="MICROSOMAL GLUTATHIONE S-TRANSFERASE"/>
    <property type="match status" value="1"/>
</dbReference>
<evidence type="ECO:0000256" key="10">
    <source>
        <dbReference type="ARBA" id="ARBA00023139"/>
    </source>
</evidence>
<organism evidence="22 23">
    <name type="scientific">Papaver somniferum</name>
    <name type="common">Opium poppy</name>
    <dbReference type="NCBI Taxonomy" id="3469"/>
    <lineage>
        <taxon>Eukaryota</taxon>
        <taxon>Viridiplantae</taxon>
        <taxon>Streptophyta</taxon>
        <taxon>Embryophyta</taxon>
        <taxon>Tracheophyta</taxon>
        <taxon>Spermatophyta</taxon>
        <taxon>Magnoliopsida</taxon>
        <taxon>Ranunculales</taxon>
        <taxon>Papaveraceae</taxon>
        <taxon>Papaveroideae</taxon>
        <taxon>Papaver</taxon>
    </lineage>
</organism>
<accession>A0A4Y7ISN8</accession>
<evidence type="ECO:0000313" key="22">
    <source>
        <dbReference type="EMBL" id="RZC51707.1"/>
    </source>
</evidence>
<keyword evidence="23" id="KW-1185">Reference proteome</keyword>
<evidence type="ECO:0000256" key="9">
    <source>
        <dbReference type="ARBA" id="ARBA00023136"/>
    </source>
</evidence>